<feature type="region of interest" description="Disordered" evidence="8">
    <location>
        <begin position="214"/>
        <end position="233"/>
    </location>
</feature>
<feature type="compositionally biased region" description="Acidic residues" evidence="8">
    <location>
        <begin position="221"/>
        <end position="231"/>
    </location>
</feature>
<feature type="binding site" evidence="7">
    <location>
        <position position="56"/>
    </location>
    <ligand>
        <name>Zn(2+)</name>
        <dbReference type="ChEBI" id="CHEBI:29105"/>
    </ligand>
</feature>
<dbReference type="GO" id="GO:0005634">
    <property type="term" value="C:nucleus"/>
    <property type="evidence" value="ECO:0007669"/>
    <property type="project" value="UniProtKB-SubCell"/>
</dbReference>
<evidence type="ECO:0000313" key="10">
    <source>
        <dbReference type="EMBL" id="CAG9127460.1"/>
    </source>
</evidence>
<dbReference type="InterPro" id="IPR012934">
    <property type="entry name" value="Znf_AD"/>
</dbReference>
<evidence type="ECO:0000259" key="9">
    <source>
        <dbReference type="PROSITE" id="PS51915"/>
    </source>
</evidence>
<keyword evidence="2 7" id="KW-0479">Metal-binding</keyword>
<evidence type="ECO:0000256" key="1">
    <source>
        <dbReference type="ARBA" id="ARBA00004123"/>
    </source>
</evidence>
<dbReference type="AlphaFoldDB" id="A0A8S4FJZ8"/>
<evidence type="ECO:0000256" key="7">
    <source>
        <dbReference type="PROSITE-ProRule" id="PRU01263"/>
    </source>
</evidence>
<feature type="binding site" evidence="7">
    <location>
        <position position="7"/>
    </location>
    <ligand>
        <name>Zn(2+)</name>
        <dbReference type="ChEBI" id="CHEBI:29105"/>
    </ligand>
</feature>
<feature type="binding site" evidence="7">
    <location>
        <position position="53"/>
    </location>
    <ligand>
        <name>Zn(2+)</name>
        <dbReference type="ChEBI" id="CHEBI:29105"/>
    </ligand>
</feature>
<evidence type="ECO:0000256" key="4">
    <source>
        <dbReference type="ARBA" id="ARBA00022771"/>
    </source>
</evidence>
<gene>
    <name evidence="10" type="ORF">PLXY2_LOCUS8930</name>
</gene>
<dbReference type="SMART" id="SM00868">
    <property type="entry name" value="zf-AD"/>
    <property type="match status" value="1"/>
</dbReference>
<accession>A0A8S4FJZ8</accession>
<comment type="subcellular location">
    <subcellularLocation>
        <location evidence="1">Nucleus</location>
    </subcellularLocation>
</comment>
<sequence>MDFSGVCRLCLSEDSLISIFTSNEAEDKRYSTAIFLTSGIKVTENDGLPQKICSLCINYLNESLNYRKKCKEVENKLLEQSISINKEEPLEFEVFYGEPITENTVKTEVVKLKKHYKTETVKLEIKLDKNFDVKDEILDEKINDDDDKEINSDDDEENQSEEKALKYTIDKCSKGSQNSYNDIVLYIDSNDDHFSQDVKKEIEVTTTNEIPVKLKQKQSESDDEQDGDLPYEIDMKAPDQNRVVCKVCRKSLSIRSIDAHISSMHPGKDSRKMQCEICSVFILRHKYNRHMKMMHGIGPEMKTFRCSYCKSEFLDKEMLIAHVASCVKRTKKREPSKSSKELQECDVCQKVMQRGSIKLHKAIKHAGLRPVCEVCTTMYSYM</sequence>
<dbReference type="Gene3D" id="3.30.160.60">
    <property type="entry name" value="Classic Zinc Finger"/>
    <property type="match status" value="1"/>
</dbReference>
<keyword evidence="3" id="KW-0677">Repeat</keyword>
<dbReference type="Pfam" id="PF07776">
    <property type="entry name" value="zf-AD"/>
    <property type="match status" value="1"/>
</dbReference>
<feature type="binding site" evidence="7">
    <location>
        <position position="10"/>
    </location>
    <ligand>
        <name>Zn(2+)</name>
        <dbReference type="ChEBI" id="CHEBI:29105"/>
    </ligand>
</feature>
<dbReference type="PROSITE" id="PS51915">
    <property type="entry name" value="ZAD"/>
    <property type="match status" value="1"/>
</dbReference>
<proteinExistence type="predicted"/>
<feature type="domain" description="ZAD" evidence="9">
    <location>
        <begin position="5"/>
        <end position="80"/>
    </location>
</feature>
<name>A0A8S4FJZ8_PLUXY</name>
<evidence type="ECO:0000256" key="6">
    <source>
        <dbReference type="ARBA" id="ARBA00023242"/>
    </source>
</evidence>
<evidence type="ECO:0000256" key="5">
    <source>
        <dbReference type="ARBA" id="ARBA00022833"/>
    </source>
</evidence>
<evidence type="ECO:0000256" key="3">
    <source>
        <dbReference type="ARBA" id="ARBA00022737"/>
    </source>
</evidence>
<comment type="caution">
    <text evidence="10">The sequence shown here is derived from an EMBL/GenBank/DDBJ whole genome shotgun (WGS) entry which is preliminary data.</text>
</comment>
<protein>
    <submittedName>
        <fullName evidence="10">(diamondback moth) hypothetical protein</fullName>
    </submittedName>
</protein>
<reference evidence="10" key="1">
    <citation type="submission" date="2020-11" db="EMBL/GenBank/DDBJ databases">
        <authorList>
            <person name="Whiteford S."/>
        </authorList>
    </citation>
    <scope>NUCLEOTIDE SEQUENCE</scope>
</reference>
<dbReference type="Proteomes" id="UP000653454">
    <property type="component" value="Unassembled WGS sequence"/>
</dbReference>
<dbReference type="InterPro" id="IPR050888">
    <property type="entry name" value="ZnF_C2H2-type_TF"/>
</dbReference>
<keyword evidence="11" id="KW-1185">Reference proteome</keyword>
<evidence type="ECO:0000256" key="2">
    <source>
        <dbReference type="ARBA" id="ARBA00022723"/>
    </source>
</evidence>
<dbReference type="Gene3D" id="3.40.1800.20">
    <property type="match status" value="1"/>
</dbReference>
<dbReference type="SMART" id="SM00355">
    <property type="entry name" value="ZnF_C2H2"/>
    <property type="match status" value="4"/>
</dbReference>
<evidence type="ECO:0000256" key="8">
    <source>
        <dbReference type="SAM" id="MobiDB-lite"/>
    </source>
</evidence>
<organism evidence="10 11">
    <name type="scientific">Plutella xylostella</name>
    <name type="common">Diamondback moth</name>
    <name type="synonym">Plutella maculipennis</name>
    <dbReference type="NCBI Taxonomy" id="51655"/>
    <lineage>
        <taxon>Eukaryota</taxon>
        <taxon>Metazoa</taxon>
        <taxon>Ecdysozoa</taxon>
        <taxon>Arthropoda</taxon>
        <taxon>Hexapoda</taxon>
        <taxon>Insecta</taxon>
        <taxon>Pterygota</taxon>
        <taxon>Neoptera</taxon>
        <taxon>Endopterygota</taxon>
        <taxon>Lepidoptera</taxon>
        <taxon>Glossata</taxon>
        <taxon>Ditrysia</taxon>
        <taxon>Yponomeutoidea</taxon>
        <taxon>Plutellidae</taxon>
        <taxon>Plutella</taxon>
    </lineage>
</organism>
<dbReference type="PANTHER" id="PTHR24406">
    <property type="entry name" value="TRANSCRIPTIONAL REPRESSOR CTCFL-RELATED"/>
    <property type="match status" value="1"/>
</dbReference>
<evidence type="ECO:0000313" key="11">
    <source>
        <dbReference type="Proteomes" id="UP000653454"/>
    </source>
</evidence>
<keyword evidence="5 7" id="KW-0862">Zinc</keyword>
<keyword evidence="6" id="KW-0539">Nucleus</keyword>
<dbReference type="EMBL" id="CAJHNJ030000034">
    <property type="protein sequence ID" value="CAG9127460.1"/>
    <property type="molecule type" value="Genomic_DNA"/>
</dbReference>
<dbReference type="InterPro" id="IPR013087">
    <property type="entry name" value="Znf_C2H2_type"/>
</dbReference>
<dbReference type="SUPFAM" id="SSF57716">
    <property type="entry name" value="Glucocorticoid receptor-like (DNA-binding domain)"/>
    <property type="match status" value="1"/>
</dbReference>
<dbReference type="GO" id="GO:0008270">
    <property type="term" value="F:zinc ion binding"/>
    <property type="evidence" value="ECO:0007669"/>
    <property type="project" value="UniProtKB-UniRule"/>
</dbReference>
<keyword evidence="4 7" id="KW-0863">Zinc-finger</keyword>